<keyword evidence="1" id="KW-0646">Protease inhibitor</keyword>
<dbReference type="InterPro" id="IPR042185">
    <property type="entry name" value="Serpin_sf_2"/>
</dbReference>
<dbReference type="PANTHER" id="PTHR11461:SF342">
    <property type="entry name" value="SERINE PROTEASE INHIBITOR 28DC"/>
    <property type="match status" value="1"/>
</dbReference>
<keyword evidence="4" id="KW-0812">Transmembrane</keyword>
<dbReference type="InParanoid" id="A0A6L2Q9E2"/>
<keyword evidence="4" id="KW-1133">Transmembrane helix</keyword>
<dbReference type="AlphaFoldDB" id="A0A6L2Q9E2"/>
<dbReference type="GO" id="GO:0005615">
    <property type="term" value="C:extracellular space"/>
    <property type="evidence" value="ECO:0007669"/>
    <property type="project" value="InterPro"/>
</dbReference>
<evidence type="ECO:0000256" key="4">
    <source>
        <dbReference type="SAM" id="Phobius"/>
    </source>
</evidence>
<keyword evidence="2" id="KW-0722">Serine protease inhibitor</keyword>
<organism evidence="6 7">
    <name type="scientific">Coptotermes formosanus</name>
    <name type="common">Formosan subterranean termite</name>
    <dbReference type="NCBI Taxonomy" id="36987"/>
    <lineage>
        <taxon>Eukaryota</taxon>
        <taxon>Metazoa</taxon>
        <taxon>Ecdysozoa</taxon>
        <taxon>Arthropoda</taxon>
        <taxon>Hexapoda</taxon>
        <taxon>Insecta</taxon>
        <taxon>Pterygota</taxon>
        <taxon>Neoptera</taxon>
        <taxon>Polyneoptera</taxon>
        <taxon>Dictyoptera</taxon>
        <taxon>Blattodea</taxon>
        <taxon>Blattoidea</taxon>
        <taxon>Termitoidae</taxon>
        <taxon>Rhinotermitidae</taxon>
        <taxon>Coptotermes</taxon>
    </lineage>
</organism>
<dbReference type="EMBL" id="BLKM01000905">
    <property type="protein sequence ID" value="GFG39518.1"/>
    <property type="molecule type" value="Genomic_DNA"/>
</dbReference>
<accession>A0A6L2Q9E2</accession>
<dbReference type="Gene3D" id="2.10.310.10">
    <property type="entry name" value="Serpins superfamily"/>
    <property type="match status" value="1"/>
</dbReference>
<proteinExistence type="inferred from homology"/>
<dbReference type="FunCoup" id="A0A6L2Q9E2">
    <property type="interactions" value="31"/>
</dbReference>
<sequence>MTEKGIDMKDLQHVRRDSKLQILAIRLANADKQSPQQYRTCGLQLTTPGALLSFTGSGKNMIVSYTWLLYTSATISVAVPSAAINFMNSTPESLPDSQQMSPTSNSTMYGKWYRNYEERPDFSSIRFKNDDGSRNTIRESLVEKIIARGVMRFALQMDFALSADDYKNTGEKSNIVFSPVSIALALALVMIGAAGRTYTEIANVLGLAAGVDLGTSGDEMHYHLGKFINKIEEYPDTPYVTMAGGIFVQDGFPIKERFANLSKGTYESEVLNLDFTGHSNEARDIINKWVQNKTYGHIPSILDYTPPPSTKVIIASALYFNGAWKYPFLPATKWRPFYVTGSEDTDSSEVLHVPMMENGAEFPYYSDPVLGCQVVGLPYKDNIATMYFVLPNEPGYQALKHLLYRLTVNHLQGLADSAKETTVLIRVPRMKLESTIYLKEALEVLGVQALFDPYQADLSQISEHRNADYFTTTDCLRNKNETQEQSKSSDNITLTTYPCTEYRMLHTNTSTDEMLKKSIHQADSVRKRATKNVELSASEGDSNVSNSGRLYADNVIHKVTIDVTEVGTEAAATSVVSLTRDGFFKLVKFERPFLFFIRHEATGCILFWGTVVKPTPNYVVPSVK</sequence>
<feature type="transmembrane region" description="Helical" evidence="4">
    <location>
        <begin position="175"/>
        <end position="195"/>
    </location>
</feature>
<dbReference type="Gene3D" id="6.20.40.10">
    <property type="match status" value="1"/>
</dbReference>
<evidence type="ECO:0000256" key="1">
    <source>
        <dbReference type="ARBA" id="ARBA00022690"/>
    </source>
</evidence>
<evidence type="ECO:0000313" key="7">
    <source>
        <dbReference type="Proteomes" id="UP000502823"/>
    </source>
</evidence>
<protein>
    <recommendedName>
        <fullName evidence="5">Serpin domain-containing protein</fullName>
    </recommendedName>
</protein>
<dbReference type="Proteomes" id="UP000502823">
    <property type="component" value="Unassembled WGS sequence"/>
</dbReference>
<keyword evidence="4" id="KW-0472">Membrane</keyword>
<evidence type="ECO:0000313" key="6">
    <source>
        <dbReference type="EMBL" id="GFG39518.1"/>
    </source>
</evidence>
<dbReference type="PANTHER" id="PTHR11461">
    <property type="entry name" value="SERINE PROTEASE INHIBITOR, SERPIN"/>
    <property type="match status" value="1"/>
</dbReference>
<dbReference type="Pfam" id="PF00079">
    <property type="entry name" value="Serpin"/>
    <property type="match status" value="2"/>
</dbReference>
<dbReference type="OrthoDB" id="9518664at2759"/>
<dbReference type="InterPro" id="IPR000215">
    <property type="entry name" value="Serpin_fam"/>
</dbReference>
<dbReference type="Gene3D" id="3.30.497.10">
    <property type="entry name" value="Antithrombin, subunit I, domain 2"/>
    <property type="match status" value="1"/>
</dbReference>
<evidence type="ECO:0000259" key="5">
    <source>
        <dbReference type="SMART" id="SM00093"/>
    </source>
</evidence>
<dbReference type="CDD" id="cd00172">
    <property type="entry name" value="serpin"/>
    <property type="match status" value="1"/>
</dbReference>
<feature type="domain" description="Serpin" evidence="5">
    <location>
        <begin position="159"/>
        <end position="614"/>
    </location>
</feature>
<keyword evidence="7" id="KW-1185">Reference proteome</keyword>
<comment type="caution">
    <text evidence="6">The sequence shown here is derived from an EMBL/GenBank/DDBJ whole genome shotgun (WGS) entry which is preliminary data.</text>
</comment>
<dbReference type="SUPFAM" id="SSF56574">
    <property type="entry name" value="Serpins"/>
    <property type="match status" value="1"/>
</dbReference>
<name>A0A6L2Q9E2_COPFO</name>
<dbReference type="Gene3D" id="2.30.39.10">
    <property type="entry name" value="Alpha-1-antitrypsin, domain 1"/>
    <property type="match status" value="1"/>
</dbReference>
<gene>
    <name evidence="6" type="ORF">Cfor_00513</name>
</gene>
<evidence type="ECO:0000256" key="3">
    <source>
        <dbReference type="RuleBase" id="RU000411"/>
    </source>
</evidence>
<dbReference type="SMART" id="SM00093">
    <property type="entry name" value="SERPIN"/>
    <property type="match status" value="1"/>
</dbReference>
<dbReference type="InterPro" id="IPR036186">
    <property type="entry name" value="Serpin_sf"/>
</dbReference>
<comment type="similarity">
    <text evidence="3">Belongs to the serpin family.</text>
</comment>
<evidence type="ECO:0000256" key="2">
    <source>
        <dbReference type="ARBA" id="ARBA00022900"/>
    </source>
</evidence>
<reference evidence="7" key="1">
    <citation type="submission" date="2020-01" db="EMBL/GenBank/DDBJ databases">
        <title>Draft genome sequence of the Termite Coptotermes fromosanus.</title>
        <authorList>
            <person name="Itakura S."/>
            <person name="Yosikawa Y."/>
            <person name="Umezawa K."/>
        </authorList>
    </citation>
    <scope>NUCLEOTIDE SEQUENCE [LARGE SCALE GENOMIC DNA]</scope>
</reference>
<dbReference type="InterPro" id="IPR042178">
    <property type="entry name" value="Serpin_sf_1"/>
</dbReference>
<dbReference type="GO" id="GO:0004867">
    <property type="term" value="F:serine-type endopeptidase inhibitor activity"/>
    <property type="evidence" value="ECO:0007669"/>
    <property type="project" value="UniProtKB-KW"/>
</dbReference>
<dbReference type="InterPro" id="IPR023796">
    <property type="entry name" value="Serpin_dom"/>
</dbReference>